<evidence type="ECO:0000256" key="1">
    <source>
        <dbReference type="SAM" id="MobiDB-lite"/>
    </source>
</evidence>
<feature type="compositionally biased region" description="Basic and acidic residues" evidence="1">
    <location>
        <begin position="1"/>
        <end position="23"/>
    </location>
</feature>
<sequence>MLNRTDQETEARDAKADPGRKDGSLLSGAVSAAGETLAIDAALDVVIGVATRAARHAAAAVGEILED</sequence>
<protein>
    <submittedName>
        <fullName evidence="2">Uncharacterized protein</fullName>
    </submittedName>
</protein>
<evidence type="ECO:0000313" key="2">
    <source>
        <dbReference type="EMBL" id="MCW3784391.1"/>
    </source>
</evidence>
<accession>A0ABT3J9P2</accession>
<dbReference type="EMBL" id="JAPDOG010000041">
    <property type="protein sequence ID" value="MCW3784391.1"/>
    <property type="molecule type" value="Genomic_DNA"/>
</dbReference>
<organism evidence="2 3">
    <name type="scientific">Defluviimonas salinarum</name>
    <dbReference type="NCBI Taxonomy" id="2992147"/>
    <lineage>
        <taxon>Bacteria</taxon>
        <taxon>Pseudomonadati</taxon>
        <taxon>Pseudomonadota</taxon>
        <taxon>Alphaproteobacteria</taxon>
        <taxon>Rhodobacterales</taxon>
        <taxon>Paracoccaceae</taxon>
        <taxon>Albidovulum</taxon>
    </lineage>
</organism>
<evidence type="ECO:0000313" key="3">
    <source>
        <dbReference type="Proteomes" id="UP001207582"/>
    </source>
</evidence>
<gene>
    <name evidence="2" type="ORF">OM960_22970</name>
</gene>
<keyword evidence="3" id="KW-1185">Reference proteome</keyword>
<dbReference type="RefSeq" id="WP_264773627.1">
    <property type="nucleotide sequence ID" value="NZ_JAPDOG010000041.1"/>
</dbReference>
<comment type="caution">
    <text evidence="2">The sequence shown here is derived from an EMBL/GenBank/DDBJ whole genome shotgun (WGS) entry which is preliminary data.</text>
</comment>
<name>A0ABT3J9P2_9RHOB</name>
<proteinExistence type="predicted"/>
<dbReference type="Proteomes" id="UP001207582">
    <property type="component" value="Unassembled WGS sequence"/>
</dbReference>
<reference evidence="2 3" key="1">
    <citation type="submission" date="2022-10" db="EMBL/GenBank/DDBJ databases">
        <title>Defluviimonas sp. CAU 1641 isolated from mud.</title>
        <authorList>
            <person name="Kim W."/>
        </authorList>
    </citation>
    <scope>NUCLEOTIDE SEQUENCE [LARGE SCALE GENOMIC DNA]</scope>
    <source>
        <strain evidence="2 3">CAU 1641</strain>
    </source>
</reference>
<feature type="region of interest" description="Disordered" evidence="1">
    <location>
        <begin position="1"/>
        <end position="26"/>
    </location>
</feature>